<keyword evidence="7" id="KW-0066">ATP synthesis</keyword>
<dbReference type="Gene3D" id="1.10.520.20">
    <property type="entry name" value="N-terminal domain of the delta subunit of the F1F0-ATP synthase"/>
    <property type="match status" value="1"/>
</dbReference>
<keyword evidence="9" id="KW-1185">Reference proteome</keyword>
<reference evidence="8" key="1">
    <citation type="journal article" date="2023" name="Plant J.">
        <title>The genome of the king protea, Protea cynaroides.</title>
        <authorList>
            <person name="Chang J."/>
            <person name="Duong T.A."/>
            <person name="Schoeman C."/>
            <person name="Ma X."/>
            <person name="Roodt D."/>
            <person name="Barker N."/>
            <person name="Li Z."/>
            <person name="Van de Peer Y."/>
            <person name="Mizrachi E."/>
        </authorList>
    </citation>
    <scope>NUCLEOTIDE SEQUENCE</scope>
    <source>
        <tissue evidence="8">Young leaves</tissue>
    </source>
</reference>
<keyword evidence="3" id="KW-0813">Transport</keyword>
<organism evidence="8 9">
    <name type="scientific">Protea cynaroides</name>
    <dbReference type="NCBI Taxonomy" id="273540"/>
    <lineage>
        <taxon>Eukaryota</taxon>
        <taxon>Viridiplantae</taxon>
        <taxon>Streptophyta</taxon>
        <taxon>Embryophyta</taxon>
        <taxon>Tracheophyta</taxon>
        <taxon>Spermatophyta</taxon>
        <taxon>Magnoliopsida</taxon>
        <taxon>Proteales</taxon>
        <taxon>Proteaceae</taxon>
        <taxon>Protea</taxon>
    </lineage>
</organism>
<proteinExistence type="inferred from homology"/>
<evidence type="ECO:0000256" key="5">
    <source>
        <dbReference type="ARBA" id="ARBA00023065"/>
    </source>
</evidence>
<evidence type="ECO:0000313" key="8">
    <source>
        <dbReference type="EMBL" id="KAJ4970705.1"/>
    </source>
</evidence>
<dbReference type="SUPFAM" id="SSF47928">
    <property type="entry name" value="N-terminal domain of the delta subunit of the F1F0-ATP synthase"/>
    <property type="match status" value="1"/>
</dbReference>
<dbReference type="Proteomes" id="UP001141806">
    <property type="component" value="Unassembled WGS sequence"/>
</dbReference>
<dbReference type="NCBIfam" id="TIGR01145">
    <property type="entry name" value="ATP_synt_delta"/>
    <property type="match status" value="1"/>
</dbReference>
<gene>
    <name evidence="8" type="ORF">NE237_003804</name>
</gene>
<name>A0A9Q0QSS4_9MAGN</name>
<comment type="subcellular location">
    <subcellularLocation>
        <location evidence="1">Membrane</location>
    </subcellularLocation>
</comment>
<comment type="caution">
    <text evidence="8">The sequence shown here is derived from an EMBL/GenBank/DDBJ whole genome shotgun (WGS) entry which is preliminary data.</text>
</comment>
<evidence type="ECO:0000256" key="7">
    <source>
        <dbReference type="ARBA" id="ARBA00023310"/>
    </source>
</evidence>
<dbReference type="InterPro" id="IPR000711">
    <property type="entry name" value="ATPase_OSCP/dsu"/>
</dbReference>
<comment type="similarity">
    <text evidence="2">Belongs to the ATPase delta chain family.</text>
</comment>
<dbReference type="GO" id="GO:0016020">
    <property type="term" value="C:membrane"/>
    <property type="evidence" value="ECO:0007669"/>
    <property type="project" value="UniProtKB-SubCell"/>
</dbReference>
<keyword evidence="6" id="KW-0472">Membrane</keyword>
<dbReference type="OrthoDB" id="1262810at2759"/>
<evidence type="ECO:0000256" key="3">
    <source>
        <dbReference type="ARBA" id="ARBA00022448"/>
    </source>
</evidence>
<dbReference type="GO" id="GO:0046933">
    <property type="term" value="F:proton-transporting ATP synthase activity, rotational mechanism"/>
    <property type="evidence" value="ECO:0007669"/>
    <property type="project" value="InterPro"/>
</dbReference>
<evidence type="ECO:0000313" key="9">
    <source>
        <dbReference type="Proteomes" id="UP001141806"/>
    </source>
</evidence>
<dbReference type="PANTHER" id="PTHR11910">
    <property type="entry name" value="ATP SYNTHASE DELTA CHAIN"/>
    <property type="match status" value="1"/>
</dbReference>
<keyword evidence="5" id="KW-0406">Ion transport</keyword>
<dbReference type="AlphaFoldDB" id="A0A9Q0QSS4"/>
<dbReference type="EMBL" id="JAMYWD010000005">
    <property type="protein sequence ID" value="KAJ4970705.1"/>
    <property type="molecule type" value="Genomic_DNA"/>
</dbReference>
<evidence type="ECO:0000256" key="4">
    <source>
        <dbReference type="ARBA" id="ARBA00022781"/>
    </source>
</evidence>
<accession>A0A9Q0QSS4</accession>
<evidence type="ECO:0000256" key="6">
    <source>
        <dbReference type="ARBA" id="ARBA00023136"/>
    </source>
</evidence>
<keyword evidence="4" id="KW-0375">Hydrogen ion transport</keyword>
<evidence type="ECO:0000256" key="2">
    <source>
        <dbReference type="ARBA" id="ARBA00007046"/>
    </source>
</evidence>
<dbReference type="InterPro" id="IPR026015">
    <property type="entry name" value="ATP_synth_OSCP/delta_N_sf"/>
</dbReference>
<evidence type="ECO:0000256" key="1">
    <source>
        <dbReference type="ARBA" id="ARBA00004370"/>
    </source>
</evidence>
<protein>
    <submittedName>
        <fullName evidence="8">Uncharacterized protein</fullName>
    </submittedName>
</protein>
<dbReference type="Pfam" id="PF00213">
    <property type="entry name" value="OSCP"/>
    <property type="match status" value="1"/>
</dbReference>
<sequence>METLSTSVSTLKVFGFTSSIPRELHLFKTPHTSNHHTSYSHLLNSRPNSISNKPSSLLSFKDHSSPLILPFYQSQSSPHIIHQNATSGYAAALLDVAHCNNSLEAIERDVQKFSRLLQDKDLRSTLMDPFMDDKMKGDVVKQVAEKGRFQKHLVALIKMMVQKNKVGMVGEVLEEFQRFYDELSGTHVVLVSSARKMEDDQLFGIAKRVQKLSGAMKVKVRNLIAETSPS</sequence>